<evidence type="ECO:0000256" key="3">
    <source>
        <dbReference type="HAMAP-Rule" id="MF_00068"/>
    </source>
</evidence>
<dbReference type="PROSITE" id="PS51464">
    <property type="entry name" value="SIS"/>
    <property type="match status" value="1"/>
</dbReference>
<comment type="similarity">
    <text evidence="3">Belongs to the GCKR-like family. MurNAc-6-P etherase subfamily.</text>
</comment>
<organism evidence="5 6">
    <name type="scientific">Bacillus salitolerans</name>
    <dbReference type="NCBI Taxonomy" id="1437434"/>
    <lineage>
        <taxon>Bacteria</taxon>
        <taxon>Bacillati</taxon>
        <taxon>Bacillota</taxon>
        <taxon>Bacilli</taxon>
        <taxon>Bacillales</taxon>
        <taxon>Bacillaceae</taxon>
        <taxon>Bacillus</taxon>
    </lineage>
</organism>
<dbReference type="HAMAP" id="MF_00068">
    <property type="entry name" value="MurQ"/>
    <property type="match status" value="1"/>
</dbReference>
<dbReference type="InterPro" id="IPR005486">
    <property type="entry name" value="Glucokinase_regulatory_CS"/>
</dbReference>
<dbReference type="GO" id="GO:0016829">
    <property type="term" value="F:lyase activity"/>
    <property type="evidence" value="ECO:0007669"/>
    <property type="project" value="UniProtKB-KW"/>
</dbReference>
<dbReference type="CDD" id="cd05007">
    <property type="entry name" value="SIS_Etherase"/>
    <property type="match status" value="1"/>
</dbReference>
<dbReference type="NCBIfam" id="NF003915">
    <property type="entry name" value="PRK05441.1"/>
    <property type="match status" value="1"/>
</dbReference>
<dbReference type="SUPFAM" id="SSF53697">
    <property type="entry name" value="SIS domain"/>
    <property type="match status" value="1"/>
</dbReference>
<comment type="pathway">
    <text evidence="3">Amino-sugar metabolism; N-acetylmuramate degradation.</text>
</comment>
<proteinExistence type="inferred from homology"/>
<dbReference type="EMBL" id="JBHUEM010000003">
    <property type="protein sequence ID" value="MFD1735437.1"/>
    <property type="molecule type" value="Genomic_DNA"/>
</dbReference>
<dbReference type="InterPro" id="IPR001347">
    <property type="entry name" value="SIS_dom"/>
</dbReference>
<dbReference type="EC" id="4.2.1.126" evidence="3"/>
<dbReference type="InterPro" id="IPR040190">
    <property type="entry name" value="MURQ/GCKR"/>
</dbReference>
<comment type="catalytic activity">
    <reaction evidence="3">
        <text>N-acetyl-D-muramate 6-phosphate + H2O = N-acetyl-D-glucosamine 6-phosphate + (R)-lactate</text>
        <dbReference type="Rhea" id="RHEA:26410"/>
        <dbReference type="ChEBI" id="CHEBI:15377"/>
        <dbReference type="ChEBI" id="CHEBI:16004"/>
        <dbReference type="ChEBI" id="CHEBI:57513"/>
        <dbReference type="ChEBI" id="CHEBI:58722"/>
        <dbReference type="EC" id="4.2.1.126"/>
    </reaction>
</comment>
<dbReference type="Gene3D" id="1.10.8.1080">
    <property type="match status" value="1"/>
</dbReference>
<evidence type="ECO:0000313" key="6">
    <source>
        <dbReference type="Proteomes" id="UP001597214"/>
    </source>
</evidence>
<dbReference type="Pfam" id="PF22645">
    <property type="entry name" value="GKRP_SIS_N"/>
    <property type="match status" value="1"/>
</dbReference>
<reference evidence="6" key="1">
    <citation type="journal article" date="2019" name="Int. J. Syst. Evol. Microbiol.">
        <title>The Global Catalogue of Microorganisms (GCM) 10K type strain sequencing project: providing services to taxonomists for standard genome sequencing and annotation.</title>
        <authorList>
            <consortium name="The Broad Institute Genomics Platform"/>
            <consortium name="The Broad Institute Genome Sequencing Center for Infectious Disease"/>
            <person name="Wu L."/>
            <person name="Ma J."/>
        </authorList>
    </citation>
    <scope>NUCLEOTIDE SEQUENCE [LARGE SCALE GENOMIC DNA]</scope>
    <source>
        <strain evidence="6">CCUG 49339</strain>
    </source>
</reference>
<dbReference type="InterPro" id="IPR005488">
    <property type="entry name" value="Etherase_MurQ"/>
</dbReference>
<dbReference type="PANTHER" id="PTHR10088:SF4">
    <property type="entry name" value="GLUCOKINASE REGULATORY PROTEIN"/>
    <property type="match status" value="1"/>
</dbReference>
<feature type="domain" description="SIS" evidence="4">
    <location>
        <begin position="57"/>
        <end position="220"/>
    </location>
</feature>
<feature type="active site" evidence="3">
    <location>
        <position position="116"/>
    </location>
</feature>
<dbReference type="PANTHER" id="PTHR10088">
    <property type="entry name" value="GLUCOKINASE REGULATORY PROTEIN"/>
    <property type="match status" value="1"/>
</dbReference>
<keyword evidence="6" id="KW-1185">Reference proteome</keyword>
<accession>A0ABW4LJP4</accession>
<evidence type="ECO:0000259" key="4">
    <source>
        <dbReference type="PROSITE" id="PS51464"/>
    </source>
</evidence>
<dbReference type="RefSeq" id="WP_377926536.1">
    <property type="nucleotide sequence ID" value="NZ_JBHUEM010000003.1"/>
</dbReference>
<dbReference type="Proteomes" id="UP001597214">
    <property type="component" value="Unassembled WGS sequence"/>
</dbReference>
<dbReference type="PROSITE" id="PS01272">
    <property type="entry name" value="GCKR"/>
    <property type="match status" value="1"/>
</dbReference>
<evidence type="ECO:0000313" key="5">
    <source>
        <dbReference type="EMBL" id="MFD1735437.1"/>
    </source>
</evidence>
<dbReference type="Gene3D" id="3.40.50.10490">
    <property type="entry name" value="Glucose-6-phosphate isomerase like protein, domain 1"/>
    <property type="match status" value="1"/>
</dbReference>
<feature type="active site" description="Proton donor" evidence="3">
    <location>
        <position position="85"/>
    </location>
</feature>
<dbReference type="NCBIfam" id="NF009222">
    <property type="entry name" value="PRK12570.1"/>
    <property type="match status" value="1"/>
</dbReference>
<protein>
    <recommendedName>
        <fullName evidence="3">N-acetylmuramic acid 6-phosphate etherase</fullName>
        <shortName evidence="3">MurNAc-6-P etherase</shortName>
        <ecNumber evidence="3">4.2.1.126</ecNumber>
    </recommendedName>
    <alternativeName>
        <fullName evidence="3">N-acetylmuramic acid 6-phosphate hydrolase</fullName>
    </alternativeName>
    <alternativeName>
        <fullName evidence="3">N-acetylmuramic acid 6-phosphate lyase</fullName>
    </alternativeName>
</protein>
<gene>
    <name evidence="3 5" type="primary">murQ</name>
    <name evidence="5" type="ORF">ACFSCX_02570</name>
</gene>
<sequence length="306" mass="33095">MRINLSTLTTEQLNSRTTNVDQLPTIDVIQLMNFEDRTVADAVHDVLPDIAKAVDAVYQTLKNSGRLFYIGAGTSGRIGILDASECPPTFCTDPSQIQAIIAGGEKAVFTAIEGAEDDAQDGVDDLSQRNLTKSDIVVGITASGRTPYVVGALEYAKKIGATTIGISCNKNSVISELVDFKIEIIVGPEILAGSTRLKAATAQKMVLNMLTTTSMIKLGKVYGNLMVDLHASNNKLLERARRIVMNITGVSYEIAEKVLNETNQKVKPAILMIQSGVSFERAEQLLNETEGFVREAILRSNDETVS</sequence>
<name>A0ABW4LJP4_9BACI</name>
<keyword evidence="1 3" id="KW-0456">Lyase</keyword>
<dbReference type="NCBIfam" id="TIGR00274">
    <property type="entry name" value="N-acetylmuramic acid 6-phosphate etherase"/>
    <property type="match status" value="1"/>
</dbReference>
<dbReference type="Pfam" id="PF20741">
    <property type="entry name" value="GKRP-like_C"/>
    <property type="match status" value="1"/>
</dbReference>
<keyword evidence="2 3" id="KW-0119">Carbohydrate metabolism</keyword>
<evidence type="ECO:0000256" key="1">
    <source>
        <dbReference type="ARBA" id="ARBA00023239"/>
    </source>
</evidence>
<dbReference type="InterPro" id="IPR046348">
    <property type="entry name" value="SIS_dom_sf"/>
</dbReference>
<comment type="subunit">
    <text evidence="3">Homodimer.</text>
</comment>
<evidence type="ECO:0000256" key="2">
    <source>
        <dbReference type="ARBA" id="ARBA00023277"/>
    </source>
</evidence>
<comment type="miscellaneous">
    <text evidence="3">A lyase-type mechanism (elimination/hydration) is suggested for the cleavage of the lactyl ether bond of MurNAc 6-phosphate, with the formation of an alpha,beta-unsaturated aldehyde intermediate with (E)-stereochemistry, followed by the syn addition of water to give product.</text>
</comment>
<comment type="function">
    <text evidence="3">Specifically catalyzes the cleavage of the D-lactyl ether substituent of MurNAc 6-phosphate, producing GlcNAc 6-phosphate and D-lactate.</text>
</comment>
<comment type="caution">
    <text evidence="5">The sequence shown here is derived from an EMBL/GenBank/DDBJ whole genome shotgun (WGS) entry which is preliminary data.</text>
</comment>